<accession>A0A1X7UT62</accession>
<dbReference type="EnsemblMetazoa" id="Aqu2.1.30572_001">
    <property type="protein sequence ID" value="Aqu2.1.30572_001"/>
    <property type="gene ID" value="Aqu2.1.30572"/>
</dbReference>
<reference evidence="1" key="1">
    <citation type="submission" date="2017-05" db="UniProtKB">
        <authorList>
            <consortium name="EnsemblMetazoa"/>
        </authorList>
    </citation>
    <scope>IDENTIFICATION</scope>
</reference>
<dbReference type="InParanoid" id="A0A1X7UT62"/>
<organism evidence="1">
    <name type="scientific">Amphimedon queenslandica</name>
    <name type="common">Sponge</name>
    <dbReference type="NCBI Taxonomy" id="400682"/>
    <lineage>
        <taxon>Eukaryota</taxon>
        <taxon>Metazoa</taxon>
        <taxon>Porifera</taxon>
        <taxon>Demospongiae</taxon>
        <taxon>Heteroscleromorpha</taxon>
        <taxon>Haplosclerida</taxon>
        <taxon>Niphatidae</taxon>
        <taxon>Amphimedon</taxon>
    </lineage>
</organism>
<evidence type="ECO:0000313" key="1">
    <source>
        <dbReference type="EnsemblMetazoa" id="Aqu2.1.30572_001"/>
    </source>
</evidence>
<name>A0A1X7UT62_AMPQE</name>
<protein>
    <submittedName>
        <fullName evidence="1">Uncharacterized protein</fullName>
    </submittedName>
</protein>
<sequence>ILLNSFIQGSNGLILYLSLQDKLSKCEHMWLFLNIILVFLLSFI</sequence>
<dbReference type="AlphaFoldDB" id="A0A1X7UT62"/>
<proteinExistence type="predicted"/>